<dbReference type="OrthoDB" id="287590at2"/>
<dbReference type="InterPro" id="IPR002645">
    <property type="entry name" value="STAS_dom"/>
</dbReference>
<accession>A0A1Q2MDM0</accession>
<dbReference type="PANTHER" id="PTHR33495:SF2">
    <property type="entry name" value="ANTI-SIGMA FACTOR ANTAGONIST TM_1081-RELATED"/>
    <property type="match status" value="1"/>
</dbReference>
<sequence>MNSSNGLVRIFNKDQIVIVSLNCKKLLEEEHINSVRDSILGAIGAAPVPKVLIDFDEVEFLSSAMLGALIKINAAVNEKKGKLALCNIEDNIAQIFKITALEKIFDIYDEPEEALTSLENQS</sequence>
<dbReference type="InterPro" id="IPR003658">
    <property type="entry name" value="Anti-sigma_ant"/>
</dbReference>
<reference evidence="5" key="1">
    <citation type="submission" date="2017-02" db="EMBL/GenBank/DDBJ databases">
        <title>Comparative genomics and description of representatives of a novel lineage of planctomycetes thriving in anoxic sediments.</title>
        <authorList>
            <person name="Spring S."/>
            <person name="Bunk B."/>
            <person name="Sproer C."/>
        </authorList>
    </citation>
    <scope>NUCLEOTIDE SEQUENCE [LARGE SCALE GENOMIC DNA]</scope>
    <source>
        <strain evidence="5">SM-Chi-D1</strain>
    </source>
</reference>
<dbReference type="SUPFAM" id="SSF52091">
    <property type="entry name" value="SpoIIaa-like"/>
    <property type="match status" value="1"/>
</dbReference>
<dbReference type="NCBIfam" id="TIGR00377">
    <property type="entry name" value="ant_ant_sig"/>
    <property type="match status" value="1"/>
</dbReference>
<dbReference type="InterPro" id="IPR036513">
    <property type="entry name" value="STAS_dom_sf"/>
</dbReference>
<evidence type="ECO:0000259" key="3">
    <source>
        <dbReference type="PROSITE" id="PS50801"/>
    </source>
</evidence>
<evidence type="ECO:0000256" key="2">
    <source>
        <dbReference type="RuleBase" id="RU003749"/>
    </source>
</evidence>
<dbReference type="Proteomes" id="UP000188181">
    <property type="component" value="Chromosome"/>
</dbReference>
<proteinExistence type="inferred from homology"/>
<evidence type="ECO:0000313" key="4">
    <source>
        <dbReference type="EMBL" id="AQQ70791.1"/>
    </source>
</evidence>
<dbReference type="KEGG" id="pbas:SMSP2_01152"/>
<name>A0A1Q2MDM0_9BACT</name>
<feature type="domain" description="STAS" evidence="3">
    <location>
        <begin position="35"/>
        <end position="118"/>
    </location>
</feature>
<dbReference type="GO" id="GO:0043856">
    <property type="term" value="F:anti-sigma factor antagonist activity"/>
    <property type="evidence" value="ECO:0007669"/>
    <property type="project" value="InterPro"/>
</dbReference>
<gene>
    <name evidence="4" type="ORF">SMSP2_01152</name>
</gene>
<dbReference type="PANTHER" id="PTHR33495">
    <property type="entry name" value="ANTI-SIGMA FACTOR ANTAGONIST TM_1081-RELATED-RELATED"/>
    <property type="match status" value="1"/>
</dbReference>
<dbReference type="AlphaFoldDB" id="A0A1Q2MDM0"/>
<dbReference type="Pfam" id="PF01740">
    <property type="entry name" value="STAS"/>
    <property type="match status" value="1"/>
</dbReference>
<dbReference type="CDD" id="cd07043">
    <property type="entry name" value="STAS_anti-anti-sigma_factors"/>
    <property type="match status" value="1"/>
</dbReference>
<protein>
    <recommendedName>
        <fullName evidence="2">Anti-sigma factor antagonist</fullName>
    </recommendedName>
</protein>
<comment type="similarity">
    <text evidence="1 2">Belongs to the anti-sigma-factor antagonist family.</text>
</comment>
<dbReference type="RefSeq" id="WP_146683029.1">
    <property type="nucleotide sequence ID" value="NZ_CP019646.1"/>
</dbReference>
<keyword evidence="5" id="KW-1185">Reference proteome</keyword>
<dbReference type="STRING" id="1851148.SMSP2_01152"/>
<dbReference type="EMBL" id="CP019646">
    <property type="protein sequence ID" value="AQQ70791.1"/>
    <property type="molecule type" value="Genomic_DNA"/>
</dbReference>
<evidence type="ECO:0000313" key="5">
    <source>
        <dbReference type="Proteomes" id="UP000188181"/>
    </source>
</evidence>
<organism evidence="4 5">
    <name type="scientific">Limihaloglobus sulfuriphilus</name>
    <dbReference type="NCBI Taxonomy" id="1851148"/>
    <lineage>
        <taxon>Bacteria</taxon>
        <taxon>Pseudomonadati</taxon>
        <taxon>Planctomycetota</taxon>
        <taxon>Phycisphaerae</taxon>
        <taxon>Sedimentisphaerales</taxon>
        <taxon>Sedimentisphaeraceae</taxon>
        <taxon>Limihaloglobus</taxon>
    </lineage>
</organism>
<dbReference type="PROSITE" id="PS50801">
    <property type="entry name" value="STAS"/>
    <property type="match status" value="1"/>
</dbReference>
<dbReference type="Gene3D" id="3.30.750.24">
    <property type="entry name" value="STAS domain"/>
    <property type="match status" value="1"/>
</dbReference>
<evidence type="ECO:0000256" key="1">
    <source>
        <dbReference type="ARBA" id="ARBA00009013"/>
    </source>
</evidence>